<feature type="compositionally biased region" description="Basic and acidic residues" evidence="1">
    <location>
        <begin position="107"/>
        <end position="117"/>
    </location>
</feature>
<evidence type="ECO:0008006" key="4">
    <source>
        <dbReference type="Google" id="ProtNLM"/>
    </source>
</evidence>
<dbReference type="AlphaFoldDB" id="A0AAV5WM81"/>
<dbReference type="EMBL" id="BTSY01000006">
    <property type="protein sequence ID" value="GMT31733.1"/>
    <property type="molecule type" value="Genomic_DNA"/>
</dbReference>
<feature type="compositionally biased region" description="Acidic residues" evidence="1">
    <location>
        <begin position="23"/>
        <end position="42"/>
    </location>
</feature>
<feature type="non-terminal residue" evidence="2">
    <location>
        <position position="168"/>
    </location>
</feature>
<organism evidence="2 3">
    <name type="scientific">Pristionchus fissidentatus</name>
    <dbReference type="NCBI Taxonomy" id="1538716"/>
    <lineage>
        <taxon>Eukaryota</taxon>
        <taxon>Metazoa</taxon>
        <taxon>Ecdysozoa</taxon>
        <taxon>Nematoda</taxon>
        <taxon>Chromadorea</taxon>
        <taxon>Rhabditida</taxon>
        <taxon>Rhabditina</taxon>
        <taxon>Diplogasteromorpha</taxon>
        <taxon>Diplogasteroidea</taxon>
        <taxon>Neodiplogasteridae</taxon>
        <taxon>Pristionchus</taxon>
    </lineage>
</organism>
<feature type="compositionally biased region" description="Acidic residues" evidence="1">
    <location>
        <begin position="91"/>
        <end position="106"/>
    </location>
</feature>
<accession>A0AAV5WM81</accession>
<name>A0AAV5WM81_9BILA</name>
<evidence type="ECO:0000313" key="2">
    <source>
        <dbReference type="EMBL" id="GMT31733.1"/>
    </source>
</evidence>
<feature type="compositionally biased region" description="Polar residues" evidence="1">
    <location>
        <begin position="71"/>
        <end position="90"/>
    </location>
</feature>
<comment type="caution">
    <text evidence="2">The sequence shown here is derived from an EMBL/GenBank/DDBJ whole genome shotgun (WGS) entry which is preliminary data.</text>
</comment>
<protein>
    <recommendedName>
        <fullName evidence="4">BED-type domain-containing protein</fullName>
    </recommendedName>
</protein>
<feature type="non-terminal residue" evidence="2">
    <location>
        <position position="1"/>
    </location>
</feature>
<feature type="region of interest" description="Disordered" evidence="1">
    <location>
        <begin position="1"/>
        <end position="141"/>
    </location>
</feature>
<keyword evidence="3" id="KW-1185">Reference proteome</keyword>
<sequence length="168" mass="19285">EEEEDPFGPINDILDNLPAYEIKDEEAESIPETEEEEEEENNADPVDYFDSNSIGDRPFIDSDKDEYVPLLNSSRKTRATASKIINYTESSGEEEKEEEKLDDEDYEEKRKEDDGPPTKKRNITNNGQHTVGGSKKEMQCPKCKKYRSSNVRALVTHLRDSHRITAVQ</sequence>
<feature type="compositionally biased region" description="Basic and acidic residues" evidence="1">
    <location>
        <begin position="58"/>
        <end position="67"/>
    </location>
</feature>
<gene>
    <name evidence="2" type="ORF">PFISCL1PPCAC_23031</name>
</gene>
<evidence type="ECO:0000313" key="3">
    <source>
        <dbReference type="Proteomes" id="UP001432322"/>
    </source>
</evidence>
<proteinExistence type="predicted"/>
<evidence type="ECO:0000256" key="1">
    <source>
        <dbReference type="SAM" id="MobiDB-lite"/>
    </source>
</evidence>
<dbReference type="Proteomes" id="UP001432322">
    <property type="component" value="Unassembled WGS sequence"/>
</dbReference>
<reference evidence="2" key="1">
    <citation type="submission" date="2023-10" db="EMBL/GenBank/DDBJ databases">
        <title>Genome assembly of Pristionchus species.</title>
        <authorList>
            <person name="Yoshida K."/>
            <person name="Sommer R.J."/>
        </authorList>
    </citation>
    <scope>NUCLEOTIDE SEQUENCE</scope>
    <source>
        <strain evidence="2">RS5133</strain>
    </source>
</reference>